<protein>
    <submittedName>
        <fullName evidence="2">Uncharacterized protein</fullName>
    </submittedName>
</protein>
<gene>
    <name evidence="2" type="ORF">F8S09_01525</name>
</gene>
<comment type="caution">
    <text evidence="2">The sequence shown here is derived from an EMBL/GenBank/DDBJ whole genome shotgun (WGS) entry which is preliminary data.</text>
</comment>
<accession>A0A7X1NTR8</accession>
<evidence type="ECO:0000256" key="1">
    <source>
        <dbReference type="SAM" id="MobiDB-lite"/>
    </source>
</evidence>
<name>A0A7X1NTR8_9DEIO</name>
<proteinExistence type="predicted"/>
<evidence type="ECO:0000313" key="3">
    <source>
        <dbReference type="Proteomes" id="UP000484842"/>
    </source>
</evidence>
<reference evidence="2 3" key="1">
    <citation type="submission" date="2019-10" db="EMBL/GenBank/DDBJ databases">
        <title>Deinococcus sp. isolated from soil.</title>
        <authorList>
            <person name="Li Y."/>
            <person name="Wang J."/>
        </authorList>
    </citation>
    <scope>NUCLEOTIDE SEQUENCE [LARGE SCALE GENOMIC DNA]</scope>
    <source>
        <strain evidence="2 3">SDU3-2</strain>
    </source>
</reference>
<sequence>MRWVPGTSDRVQFVRGGRTFTVLLVDVQRPDAHSLNPLYLRGVVTLPVTLSHLATLMGPLRQHVTRRAAGTPPDAWVQAGGQAGDEPDDHLAE</sequence>
<organism evidence="2 3">
    <name type="scientific">Deinococcus terrestris</name>
    <dbReference type="NCBI Taxonomy" id="2651870"/>
    <lineage>
        <taxon>Bacteria</taxon>
        <taxon>Thermotogati</taxon>
        <taxon>Deinococcota</taxon>
        <taxon>Deinococci</taxon>
        <taxon>Deinococcales</taxon>
        <taxon>Deinococcaceae</taxon>
        <taxon>Deinococcus</taxon>
    </lineage>
</organism>
<feature type="region of interest" description="Disordered" evidence="1">
    <location>
        <begin position="67"/>
        <end position="93"/>
    </location>
</feature>
<dbReference type="EMBL" id="WBSL01000001">
    <property type="protein sequence ID" value="MPY65374.1"/>
    <property type="molecule type" value="Genomic_DNA"/>
</dbReference>
<evidence type="ECO:0000313" key="2">
    <source>
        <dbReference type="EMBL" id="MPY65374.1"/>
    </source>
</evidence>
<dbReference type="AlphaFoldDB" id="A0A7X1NTR8"/>
<keyword evidence="3" id="KW-1185">Reference proteome</keyword>
<dbReference type="Proteomes" id="UP000484842">
    <property type="component" value="Unassembled WGS sequence"/>
</dbReference>